<feature type="non-terminal residue" evidence="1">
    <location>
        <position position="142"/>
    </location>
</feature>
<dbReference type="HOGENOM" id="CLU_134793_0_0_1"/>
<sequence>MCWLASEKLGIHGLHVYMDNFFGWDLKRNLALFHGVHRPKCQIQLLVLWDYISCPYDDAKQDSGVQLKIIGFWVDIAVGSISLTPDSIQVLVAEIKKFLDSPQRQAVLRTWQQLAGSLNWSLNVLPWARPALNEMYRKMSGK</sequence>
<reference evidence="1 2" key="1">
    <citation type="submission" date="2014-04" db="EMBL/GenBank/DDBJ databases">
        <title>Evolutionary Origins and Diversification of the Mycorrhizal Mutualists.</title>
        <authorList>
            <consortium name="DOE Joint Genome Institute"/>
            <consortium name="Mycorrhizal Genomics Consortium"/>
            <person name="Kohler A."/>
            <person name="Kuo A."/>
            <person name="Nagy L.G."/>
            <person name="Floudas D."/>
            <person name="Copeland A."/>
            <person name="Barry K.W."/>
            <person name="Cichocki N."/>
            <person name="Veneault-Fourrey C."/>
            <person name="LaButti K."/>
            <person name="Lindquist E.A."/>
            <person name="Lipzen A."/>
            <person name="Lundell T."/>
            <person name="Morin E."/>
            <person name="Murat C."/>
            <person name="Riley R."/>
            <person name="Ohm R."/>
            <person name="Sun H."/>
            <person name="Tunlid A."/>
            <person name="Henrissat B."/>
            <person name="Grigoriev I.V."/>
            <person name="Hibbett D.S."/>
            <person name="Martin F."/>
        </authorList>
    </citation>
    <scope>NUCLEOTIDE SEQUENCE [LARGE SCALE GENOMIC DNA]</scope>
    <source>
        <strain evidence="1 2">FD-317 M1</strain>
    </source>
</reference>
<dbReference type="OrthoDB" id="3249498at2759"/>
<gene>
    <name evidence="1" type="ORF">GYMLUDRAFT_183606</name>
</gene>
<organism evidence="1 2">
    <name type="scientific">Collybiopsis luxurians FD-317 M1</name>
    <dbReference type="NCBI Taxonomy" id="944289"/>
    <lineage>
        <taxon>Eukaryota</taxon>
        <taxon>Fungi</taxon>
        <taxon>Dikarya</taxon>
        <taxon>Basidiomycota</taxon>
        <taxon>Agaricomycotina</taxon>
        <taxon>Agaricomycetes</taxon>
        <taxon>Agaricomycetidae</taxon>
        <taxon>Agaricales</taxon>
        <taxon>Marasmiineae</taxon>
        <taxon>Omphalotaceae</taxon>
        <taxon>Collybiopsis</taxon>
        <taxon>Collybiopsis luxurians</taxon>
    </lineage>
</organism>
<name>A0A0D0AI35_9AGAR</name>
<dbReference type="EMBL" id="KN835004">
    <property type="protein sequence ID" value="KIK49790.1"/>
    <property type="molecule type" value="Genomic_DNA"/>
</dbReference>
<dbReference type="Proteomes" id="UP000053593">
    <property type="component" value="Unassembled WGS sequence"/>
</dbReference>
<protein>
    <submittedName>
        <fullName evidence="1">Uncharacterized protein</fullName>
    </submittedName>
</protein>
<dbReference type="AlphaFoldDB" id="A0A0D0AI35"/>
<accession>A0A0D0AI35</accession>
<evidence type="ECO:0000313" key="1">
    <source>
        <dbReference type="EMBL" id="KIK49790.1"/>
    </source>
</evidence>
<evidence type="ECO:0000313" key="2">
    <source>
        <dbReference type="Proteomes" id="UP000053593"/>
    </source>
</evidence>
<keyword evidence="2" id="KW-1185">Reference proteome</keyword>
<proteinExistence type="predicted"/>